<reference evidence="6 7" key="1">
    <citation type="journal article" date="2024" name="Front Chem Biol">
        <title>Unveiling the potential of Daldinia eschscholtzii MFLUCC 19-0629 through bioactivity and bioinformatics studies for enhanced sustainable agriculture production.</title>
        <authorList>
            <person name="Brooks S."/>
            <person name="Weaver J.A."/>
            <person name="Klomchit A."/>
            <person name="Alharthi S.A."/>
            <person name="Onlamun T."/>
            <person name="Nurani R."/>
            <person name="Vong T.K."/>
            <person name="Alberti F."/>
            <person name="Greco C."/>
        </authorList>
    </citation>
    <scope>NUCLEOTIDE SEQUENCE [LARGE SCALE GENOMIC DNA]</scope>
    <source>
        <strain evidence="6">MFLUCC 19-0629</strain>
    </source>
</reference>
<protein>
    <recommendedName>
        <fullName evidence="5">Cytochrome b5 heme-binding domain-containing protein</fullName>
    </recommendedName>
</protein>
<evidence type="ECO:0000256" key="1">
    <source>
        <dbReference type="ARBA" id="ARBA00022617"/>
    </source>
</evidence>
<evidence type="ECO:0000313" key="7">
    <source>
        <dbReference type="Proteomes" id="UP001369815"/>
    </source>
</evidence>
<gene>
    <name evidence="6" type="ORF">Daesc_003754</name>
</gene>
<keyword evidence="1" id="KW-0349">Heme</keyword>
<evidence type="ECO:0000259" key="5">
    <source>
        <dbReference type="PROSITE" id="PS50255"/>
    </source>
</evidence>
<dbReference type="PANTHER" id="PTHR46237:SF1">
    <property type="entry name" value="CYTOCHROME B5 REDUCTASE 4"/>
    <property type="match status" value="1"/>
</dbReference>
<dbReference type="InterPro" id="IPR001199">
    <property type="entry name" value="Cyt_B5-like_heme/steroid-bd"/>
</dbReference>
<dbReference type="Gene3D" id="3.10.120.10">
    <property type="entry name" value="Cytochrome b5-like heme/steroid binding domain"/>
    <property type="match status" value="1"/>
</dbReference>
<feature type="domain" description="Cytochrome b5 heme-binding" evidence="5">
    <location>
        <begin position="885"/>
        <end position="961"/>
    </location>
</feature>
<evidence type="ECO:0000256" key="4">
    <source>
        <dbReference type="SAM" id="MobiDB-lite"/>
    </source>
</evidence>
<proteinExistence type="predicted"/>
<dbReference type="GO" id="GO:0004128">
    <property type="term" value="F:cytochrome-b5 reductase activity, acting on NAD(P)H"/>
    <property type="evidence" value="ECO:0007669"/>
    <property type="project" value="TreeGrafter"/>
</dbReference>
<keyword evidence="3" id="KW-0408">Iron</keyword>
<dbReference type="EMBL" id="JBANMG010000004">
    <property type="protein sequence ID" value="KAK6953792.1"/>
    <property type="molecule type" value="Genomic_DNA"/>
</dbReference>
<comment type="caution">
    <text evidence="6">The sequence shown here is derived from an EMBL/GenBank/DDBJ whole genome shotgun (WGS) entry which is preliminary data.</text>
</comment>
<keyword evidence="7" id="KW-1185">Reference proteome</keyword>
<dbReference type="GO" id="GO:0046872">
    <property type="term" value="F:metal ion binding"/>
    <property type="evidence" value="ECO:0007669"/>
    <property type="project" value="UniProtKB-KW"/>
</dbReference>
<dbReference type="InterPro" id="IPR036400">
    <property type="entry name" value="Cyt_B5-like_heme/steroid_sf"/>
</dbReference>
<accession>A0AAX6MNN9</accession>
<feature type="region of interest" description="Disordered" evidence="4">
    <location>
        <begin position="1"/>
        <end position="31"/>
    </location>
</feature>
<dbReference type="PROSITE" id="PS00191">
    <property type="entry name" value="CYTOCHROME_B5_1"/>
    <property type="match status" value="1"/>
</dbReference>
<evidence type="ECO:0000256" key="3">
    <source>
        <dbReference type="ARBA" id="ARBA00023004"/>
    </source>
</evidence>
<dbReference type="Proteomes" id="UP001369815">
    <property type="component" value="Unassembled WGS sequence"/>
</dbReference>
<dbReference type="SUPFAM" id="SSF55856">
    <property type="entry name" value="Cytochrome b5-like heme/steroid binding domain"/>
    <property type="match status" value="1"/>
</dbReference>
<keyword evidence="2" id="KW-0479">Metal-binding</keyword>
<dbReference type="InterPro" id="IPR018506">
    <property type="entry name" value="Cyt_B5_heme-BS"/>
</dbReference>
<organism evidence="6 7">
    <name type="scientific">Daldinia eschscholtzii</name>
    <dbReference type="NCBI Taxonomy" id="292717"/>
    <lineage>
        <taxon>Eukaryota</taxon>
        <taxon>Fungi</taxon>
        <taxon>Dikarya</taxon>
        <taxon>Ascomycota</taxon>
        <taxon>Pezizomycotina</taxon>
        <taxon>Sordariomycetes</taxon>
        <taxon>Xylariomycetidae</taxon>
        <taxon>Xylariales</taxon>
        <taxon>Hypoxylaceae</taxon>
        <taxon>Daldinia</taxon>
    </lineage>
</organism>
<dbReference type="AlphaFoldDB" id="A0AAX6MNN9"/>
<dbReference type="GO" id="GO:0005737">
    <property type="term" value="C:cytoplasm"/>
    <property type="evidence" value="ECO:0007669"/>
    <property type="project" value="TreeGrafter"/>
</dbReference>
<dbReference type="PANTHER" id="PTHR46237">
    <property type="entry name" value="CYTOCHROME B5 REDUCTASE 4 FAMILY MEMBER"/>
    <property type="match status" value="1"/>
</dbReference>
<dbReference type="GO" id="GO:0020037">
    <property type="term" value="F:heme binding"/>
    <property type="evidence" value="ECO:0007669"/>
    <property type="project" value="InterPro"/>
</dbReference>
<evidence type="ECO:0000256" key="2">
    <source>
        <dbReference type="ARBA" id="ARBA00022723"/>
    </source>
</evidence>
<evidence type="ECO:0000313" key="6">
    <source>
        <dbReference type="EMBL" id="KAK6953792.1"/>
    </source>
</evidence>
<dbReference type="PROSITE" id="PS50255">
    <property type="entry name" value="CYTOCHROME_B5_2"/>
    <property type="match status" value="1"/>
</dbReference>
<sequence>MLTSDGRAHSGLRPEYPGTVPPDISDPLPKPDPDTLNRIFRLEREQVRSRNPTVKSWRIPSFSSGLAGGWPSEEVLLKSTWDQWETFRTRLCVVDESRWFSCFRKDHWYDSRYNVLNALSDPIPGVNMWPDETWYTVDNPVIWDYTSQAIEISCRILRLLCEEQNAWQVVLDALLFTRPIPIGHLSTHDFPDDARPFKSKLVPRPKESRASSGELLEMIEGLTKDNLMHSFCDETTLENDAHAITMRRPNQNFLRATILYHASSTIRPLLEMETTVPERCMQLLEFVHLILHEFMHAIWKCSFGMGDKALDEPFYDDEWIAELGHSFTQQLWGGSLQPCPNRQYTHRRFRGFTTFFDMTTFPCLGYATNKRAFDNNVAQLYREGKKISLHISIPAAWASAIISEKFWTKIIPQRGSSALRAPVIFASPVVGSIRYETHTLRSYAFWVPELRSDYELAMKRWADAGAHIAHARAPWYDTAYEEWKLLPWANITLVQVVDQFRYHHANRNLAVCRELSGTALRHTRPSDGAQVNNSTALPYLISLLMLLSLPMNPVGNLIKPKIPRQSSYYPSRAAEPRFKALGIGDRLGPYNVLDTVAPEFVITYRGFENYSDMVRHFYRAFEFSEYEIGAPLGWLVGIIDCFIQLYAERSSHPNPDSWGSFSFKVPPYEPGWVTAQSYQQPFAVPIQQRFKAVVPWTRGNIPPRPRSPQSPANLTINFGKQRIHPVSYAARHSSFKRNYPKHFYIGDVANHRALNDAWVVEGDGEGGFDVRIEQYEDVRADAVRAKLNTSIKPLGKLILQKRIEELAECNGQNGRPAWTSWGPLIYDITNFPTSSSTEKEALAESCGGPLPQILIRTEDETKQLLERLNPYTCAYLYVPQPARNMRYFTQDMLRWYDNPSCGIYIALGGGVYDISDYLHFHPGGSRLFMHCTGRDATHQFTQYHNPEILKSYGFMQVGYLVPEYTWEELQENHVVVHDWVFNISSLQQEDPSLFHTLQKYTRQDTTAAVARYDSDAAALIKLFLDNKDLIVAGLTRNRLLDIPRWEFLQYDDYESPQGAWVAVNGYIYNVGHLMKHPEYYEHQIGFNWAARELTDPNLAQWLTTNFPARCIGRLVEGPIPPQRKAEPDLEPEDSDFLGEIEDILI</sequence>
<dbReference type="SMART" id="SM01117">
    <property type="entry name" value="Cyt-b5"/>
    <property type="match status" value="1"/>
</dbReference>
<dbReference type="InterPro" id="IPR051872">
    <property type="entry name" value="Cytochrome_b5/Flavoprotein_Rdt"/>
</dbReference>
<name>A0AAX6MNN9_9PEZI</name>
<dbReference type="Pfam" id="PF00173">
    <property type="entry name" value="Cyt-b5"/>
    <property type="match status" value="1"/>
</dbReference>